<dbReference type="UniPathway" id="UPA00056">
    <property type="reaction ID" value="UER00093"/>
</dbReference>
<organism evidence="7">
    <name type="scientific">hydrothermal vent metagenome</name>
    <dbReference type="NCBI Taxonomy" id="652676"/>
    <lineage>
        <taxon>unclassified sequences</taxon>
        <taxon>metagenomes</taxon>
        <taxon>ecological metagenomes</taxon>
    </lineage>
</organism>
<dbReference type="PROSITE" id="PS01295">
    <property type="entry name" value="ISPD"/>
    <property type="match status" value="1"/>
</dbReference>
<dbReference type="AlphaFoldDB" id="A0A3B0RKY1"/>
<dbReference type="CDD" id="cd02516">
    <property type="entry name" value="CDP-ME_synthetase"/>
    <property type="match status" value="1"/>
</dbReference>
<comment type="similarity">
    <text evidence="2">Belongs to the IspD/TarI cytidylyltransferase family. IspD subfamily.</text>
</comment>
<dbReference type="PANTHER" id="PTHR32125:SF4">
    <property type="entry name" value="2-C-METHYL-D-ERYTHRITOL 4-PHOSPHATE CYTIDYLYLTRANSFERASE, CHLOROPLASTIC"/>
    <property type="match status" value="1"/>
</dbReference>
<evidence type="ECO:0000256" key="2">
    <source>
        <dbReference type="ARBA" id="ARBA00009789"/>
    </source>
</evidence>
<keyword evidence="6" id="KW-0414">Isoprene biosynthesis</keyword>
<proteinExistence type="inferred from homology"/>
<dbReference type="EC" id="2.7.7.60" evidence="3"/>
<evidence type="ECO:0000256" key="5">
    <source>
        <dbReference type="ARBA" id="ARBA00022695"/>
    </source>
</evidence>
<keyword evidence="4 7" id="KW-0808">Transferase</keyword>
<dbReference type="HAMAP" id="MF_00108">
    <property type="entry name" value="IspD"/>
    <property type="match status" value="1"/>
</dbReference>
<comment type="pathway">
    <text evidence="1">Isoprenoid biosynthesis; isopentenyl diphosphate biosynthesis via DXP pathway; isopentenyl diphosphate from 1-deoxy-D-xylulose 5-phosphate: step 2/6.</text>
</comment>
<dbReference type="FunFam" id="3.90.550.10:FF:000003">
    <property type="entry name" value="2-C-methyl-D-erythritol 4-phosphate cytidylyltransferase"/>
    <property type="match status" value="1"/>
</dbReference>
<dbReference type="NCBIfam" id="TIGR00453">
    <property type="entry name" value="ispD"/>
    <property type="match status" value="1"/>
</dbReference>
<evidence type="ECO:0000256" key="1">
    <source>
        <dbReference type="ARBA" id="ARBA00004787"/>
    </source>
</evidence>
<dbReference type="Pfam" id="PF01128">
    <property type="entry name" value="IspD"/>
    <property type="match status" value="1"/>
</dbReference>
<evidence type="ECO:0000256" key="3">
    <source>
        <dbReference type="ARBA" id="ARBA00012526"/>
    </source>
</evidence>
<gene>
    <name evidence="7" type="ORF">MNBD_DELTA01-782</name>
</gene>
<evidence type="ECO:0000313" key="7">
    <source>
        <dbReference type="EMBL" id="VAV84155.1"/>
    </source>
</evidence>
<dbReference type="InterPro" id="IPR029044">
    <property type="entry name" value="Nucleotide-diphossugar_trans"/>
</dbReference>
<evidence type="ECO:0000256" key="4">
    <source>
        <dbReference type="ARBA" id="ARBA00022679"/>
    </source>
</evidence>
<accession>A0A3B0RKY1</accession>
<sequence>MPKDNKPKILAIIPSAGMGNRMGQRAGKKKIKKNYMELSGRPVLARTLEVFEKTPQVDEIIVVTADEDLEYCRKEIVEKYGFTKVAAILGGGKERQDSVANALEYAAKNLSCDIILVHDGARPLITREIIEATVTSVKEYGSGVVAMPVKDTIKEVTGDGIIRATPPREQLRAVQTPQGFLSDILIEASRAARKDNVICTDESSLVERLGIEVRVVQGSYENIKITTAEDIPLAEAILKTR</sequence>
<protein>
    <recommendedName>
        <fullName evidence="3">2-C-methyl-D-erythritol 4-phosphate cytidylyltransferase</fullName>
        <ecNumber evidence="3">2.7.7.60</ecNumber>
    </recommendedName>
</protein>
<dbReference type="InterPro" id="IPR050088">
    <property type="entry name" value="IspD/TarI_cytidylyltransf_bact"/>
</dbReference>
<dbReference type="GO" id="GO:0019288">
    <property type="term" value="P:isopentenyl diphosphate biosynthetic process, methylerythritol 4-phosphate pathway"/>
    <property type="evidence" value="ECO:0007669"/>
    <property type="project" value="UniProtKB-UniPathway"/>
</dbReference>
<dbReference type="SUPFAM" id="SSF53448">
    <property type="entry name" value="Nucleotide-diphospho-sugar transferases"/>
    <property type="match status" value="1"/>
</dbReference>
<dbReference type="PANTHER" id="PTHR32125">
    <property type="entry name" value="2-C-METHYL-D-ERYTHRITOL 4-PHOSPHATE CYTIDYLYLTRANSFERASE, CHLOROPLASTIC"/>
    <property type="match status" value="1"/>
</dbReference>
<dbReference type="EMBL" id="UOEA01000060">
    <property type="protein sequence ID" value="VAV84155.1"/>
    <property type="molecule type" value="Genomic_DNA"/>
</dbReference>
<reference evidence="7" key="1">
    <citation type="submission" date="2018-06" db="EMBL/GenBank/DDBJ databases">
        <authorList>
            <person name="Zhirakovskaya E."/>
        </authorList>
    </citation>
    <scope>NUCLEOTIDE SEQUENCE</scope>
</reference>
<dbReference type="InterPro" id="IPR018294">
    <property type="entry name" value="ISPD_synthase_CS"/>
</dbReference>
<dbReference type="GO" id="GO:0050518">
    <property type="term" value="F:2-C-methyl-D-erythritol 4-phosphate cytidylyltransferase activity"/>
    <property type="evidence" value="ECO:0007669"/>
    <property type="project" value="UniProtKB-EC"/>
</dbReference>
<evidence type="ECO:0000256" key="6">
    <source>
        <dbReference type="ARBA" id="ARBA00023229"/>
    </source>
</evidence>
<name>A0A3B0RKY1_9ZZZZ</name>
<keyword evidence="5 7" id="KW-0548">Nucleotidyltransferase</keyword>
<dbReference type="InterPro" id="IPR001228">
    <property type="entry name" value="IspD"/>
</dbReference>
<dbReference type="Gene3D" id="3.90.550.10">
    <property type="entry name" value="Spore Coat Polysaccharide Biosynthesis Protein SpsA, Chain A"/>
    <property type="match status" value="1"/>
</dbReference>
<dbReference type="InterPro" id="IPR034683">
    <property type="entry name" value="IspD/TarI"/>
</dbReference>